<evidence type="ECO:0000313" key="1">
    <source>
        <dbReference type="EMBL" id="KKB64241.1"/>
    </source>
</evidence>
<dbReference type="EMBL" id="LAQU01000005">
    <property type="protein sequence ID" value="KKB64241.1"/>
    <property type="molecule type" value="Genomic_DNA"/>
</dbReference>
<keyword evidence="2" id="KW-1185">Reference proteome</keyword>
<organism evidence="1 2">
    <name type="scientific">Robbsia andropogonis</name>
    <dbReference type="NCBI Taxonomy" id="28092"/>
    <lineage>
        <taxon>Bacteria</taxon>
        <taxon>Pseudomonadati</taxon>
        <taxon>Pseudomonadota</taxon>
        <taxon>Betaproteobacteria</taxon>
        <taxon>Burkholderiales</taxon>
        <taxon>Burkholderiaceae</taxon>
        <taxon>Robbsia</taxon>
    </lineage>
</organism>
<sequence>MFCIIFEIDFFLIANIWFIKTTVLHNYSFISVKSGSYRAVRLGSAPGHFAMAHSDIVVLHERQDEDRL</sequence>
<protein>
    <submittedName>
        <fullName evidence="1">Uncharacterized protein</fullName>
    </submittedName>
</protein>
<proteinExistence type="predicted"/>
<dbReference type="PATRIC" id="fig|28092.6.peg.1669"/>
<name>A0A0F5K294_9BURK</name>
<comment type="caution">
    <text evidence="1">The sequence shown here is derived from an EMBL/GenBank/DDBJ whole genome shotgun (WGS) entry which is preliminary data.</text>
</comment>
<dbReference type="AlphaFoldDB" id="A0A0F5K294"/>
<dbReference type="STRING" id="28092.WM40_07065"/>
<dbReference type="Proteomes" id="UP000033618">
    <property type="component" value="Unassembled WGS sequence"/>
</dbReference>
<evidence type="ECO:0000313" key="2">
    <source>
        <dbReference type="Proteomes" id="UP000033618"/>
    </source>
</evidence>
<accession>A0A0F5K294</accession>
<gene>
    <name evidence="1" type="ORF">WM40_07065</name>
</gene>
<reference evidence="1 2" key="1">
    <citation type="submission" date="2015-03" db="EMBL/GenBank/DDBJ databases">
        <title>Draft Genome Sequence of Burkholderia andropogonis type strain ICMP2807, isolated from Sorghum bicolor.</title>
        <authorList>
            <person name="Lopes-Santos L."/>
            <person name="Castro D.B."/>
            <person name="Ottoboni L.M."/>
            <person name="Park D."/>
            <person name="Weirc B.S."/>
            <person name="Destefano S.A."/>
        </authorList>
    </citation>
    <scope>NUCLEOTIDE SEQUENCE [LARGE SCALE GENOMIC DNA]</scope>
    <source>
        <strain evidence="1 2">ICMP2807</strain>
    </source>
</reference>